<name>A0A0H2S8A2_9AGAM</name>
<dbReference type="SMART" id="SM00479">
    <property type="entry name" value="EXOIII"/>
    <property type="match status" value="1"/>
</dbReference>
<dbReference type="Gene3D" id="3.30.420.10">
    <property type="entry name" value="Ribonuclease H-like superfamily/Ribonuclease H"/>
    <property type="match status" value="1"/>
</dbReference>
<feature type="domain" description="Exonuclease" evidence="7">
    <location>
        <begin position="50"/>
        <end position="211"/>
    </location>
</feature>
<gene>
    <name evidence="8" type="ORF">SCHPADRAFT_912094</name>
</gene>
<evidence type="ECO:0000256" key="3">
    <source>
        <dbReference type="ARBA" id="ARBA00022801"/>
    </source>
</evidence>
<dbReference type="Pfam" id="PF00929">
    <property type="entry name" value="RNase_T"/>
    <property type="match status" value="1"/>
</dbReference>
<dbReference type="EMBL" id="KQ085882">
    <property type="protein sequence ID" value="KLO20515.1"/>
    <property type="molecule type" value="Genomic_DNA"/>
</dbReference>
<dbReference type="STRING" id="27342.A0A0H2S8A2"/>
<dbReference type="InterPro" id="IPR036397">
    <property type="entry name" value="RNaseH_sf"/>
</dbReference>
<dbReference type="AlphaFoldDB" id="A0A0H2S8A2"/>
<evidence type="ECO:0000256" key="1">
    <source>
        <dbReference type="ARBA" id="ARBA00022552"/>
    </source>
</evidence>
<keyword evidence="4" id="KW-0269">Exonuclease</keyword>
<dbReference type="GO" id="GO:0005634">
    <property type="term" value="C:nucleus"/>
    <property type="evidence" value="ECO:0007669"/>
    <property type="project" value="TreeGrafter"/>
</dbReference>
<keyword evidence="1" id="KW-0698">rRNA processing</keyword>
<keyword evidence="3" id="KW-0378">Hydrolase</keyword>
<dbReference type="InterPro" id="IPR047021">
    <property type="entry name" value="REXO1/3/4-like"/>
</dbReference>
<sequence>MHMQRCTVGGPSNASTSSSTSSPPSSQSDRGEASSASSASVDRVPHNPHKYISIATQYVYARTERVPILARVSVVEYRGTVIFDSFVYPNEPVSDFRTHITGIQPEDLYTAPSFLEVRAGVEALVRDKVMIGHSLWEDLALLGLVHSTLRTRDVALFLPFHRTMKCFTVTPLRHLVTHLMRRKIGFGSENPIEEARASLDLFRSYEDKWESVIDSGAWPSALPPSSHQNYFS</sequence>
<dbReference type="InterPro" id="IPR012337">
    <property type="entry name" value="RNaseH-like_sf"/>
</dbReference>
<protein>
    <recommendedName>
        <fullName evidence="7">Exonuclease domain-containing protein</fullName>
    </recommendedName>
</protein>
<dbReference type="InterPro" id="IPR013520">
    <property type="entry name" value="Ribonucl_H"/>
</dbReference>
<feature type="compositionally biased region" description="Low complexity" evidence="6">
    <location>
        <begin position="15"/>
        <end position="40"/>
    </location>
</feature>
<keyword evidence="2" id="KW-0540">Nuclease</keyword>
<reference evidence="8 9" key="1">
    <citation type="submission" date="2015-04" db="EMBL/GenBank/DDBJ databases">
        <title>Complete genome sequence of Schizopora paradoxa KUC8140, a cosmopolitan wood degrader in East Asia.</title>
        <authorList>
            <consortium name="DOE Joint Genome Institute"/>
            <person name="Min B."/>
            <person name="Park H."/>
            <person name="Jang Y."/>
            <person name="Kim J.-J."/>
            <person name="Kim K.H."/>
            <person name="Pangilinan J."/>
            <person name="Lipzen A."/>
            <person name="Riley R."/>
            <person name="Grigoriev I.V."/>
            <person name="Spatafora J.W."/>
            <person name="Choi I.-G."/>
        </authorList>
    </citation>
    <scope>NUCLEOTIDE SEQUENCE [LARGE SCALE GENOMIC DNA]</scope>
    <source>
        <strain evidence="8 9">KUC8140</strain>
    </source>
</reference>
<feature type="region of interest" description="Disordered" evidence="6">
    <location>
        <begin position="1"/>
        <end position="44"/>
    </location>
</feature>
<evidence type="ECO:0000256" key="6">
    <source>
        <dbReference type="SAM" id="MobiDB-lite"/>
    </source>
</evidence>
<proteinExistence type="predicted"/>
<accession>A0A0H2S8A2</accession>
<dbReference type="GO" id="GO:0004527">
    <property type="term" value="F:exonuclease activity"/>
    <property type="evidence" value="ECO:0007669"/>
    <property type="project" value="UniProtKB-KW"/>
</dbReference>
<dbReference type="GO" id="GO:0006364">
    <property type="term" value="P:rRNA processing"/>
    <property type="evidence" value="ECO:0007669"/>
    <property type="project" value="UniProtKB-KW"/>
</dbReference>
<dbReference type="InParanoid" id="A0A0H2S8A2"/>
<evidence type="ECO:0000313" key="8">
    <source>
        <dbReference type="EMBL" id="KLO20515.1"/>
    </source>
</evidence>
<evidence type="ECO:0000313" key="9">
    <source>
        <dbReference type="Proteomes" id="UP000053477"/>
    </source>
</evidence>
<evidence type="ECO:0000256" key="4">
    <source>
        <dbReference type="ARBA" id="ARBA00022839"/>
    </source>
</evidence>
<evidence type="ECO:0000256" key="5">
    <source>
        <dbReference type="ARBA" id="ARBA00025599"/>
    </source>
</evidence>
<dbReference type="OrthoDB" id="8191639at2759"/>
<dbReference type="SUPFAM" id="SSF53098">
    <property type="entry name" value="Ribonuclease H-like"/>
    <property type="match status" value="1"/>
</dbReference>
<dbReference type="PANTHER" id="PTHR12801">
    <property type="entry name" value="RNA EXONUCLEASE REXO1 / RECO3 FAMILY MEMBER-RELATED"/>
    <property type="match status" value="1"/>
</dbReference>
<organism evidence="8 9">
    <name type="scientific">Schizopora paradoxa</name>
    <dbReference type="NCBI Taxonomy" id="27342"/>
    <lineage>
        <taxon>Eukaryota</taxon>
        <taxon>Fungi</taxon>
        <taxon>Dikarya</taxon>
        <taxon>Basidiomycota</taxon>
        <taxon>Agaricomycotina</taxon>
        <taxon>Agaricomycetes</taxon>
        <taxon>Hymenochaetales</taxon>
        <taxon>Schizoporaceae</taxon>
        <taxon>Schizopora</taxon>
    </lineage>
</organism>
<dbReference type="Proteomes" id="UP000053477">
    <property type="component" value="Unassembled WGS sequence"/>
</dbReference>
<keyword evidence="9" id="KW-1185">Reference proteome</keyword>
<comment type="function">
    <text evidence="5">Exoribonuclease involved in ribosome biosynthesis. Involved in the processing of ITS1, the internal transcribed spacer localized between the 18S and 5.8S rRNAs.</text>
</comment>
<dbReference type="GO" id="GO:0003676">
    <property type="term" value="F:nucleic acid binding"/>
    <property type="evidence" value="ECO:0007669"/>
    <property type="project" value="InterPro"/>
</dbReference>
<evidence type="ECO:0000259" key="7">
    <source>
        <dbReference type="SMART" id="SM00479"/>
    </source>
</evidence>
<evidence type="ECO:0000256" key="2">
    <source>
        <dbReference type="ARBA" id="ARBA00022722"/>
    </source>
</evidence>
<dbReference type="PANTHER" id="PTHR12801:SF45">
    <property type="entry name" value="RNA EXONUCLEASE 4"/>
    <property type="match status" value="1"/>
</dbReference>